<dbReference type="InterPro" id="IPR036291">
    <property type="entry name" value="NAD(P)-bd_dom_sf"/>
</dbReference>
<dbReference type="Pfam" id="PF00389">
    <property type="entry name" value="2-Hacid_dh"/>
    <property type="match status" value="1"/>
</dbReference>
<evidence type="ECO:0000256" key="4">
    <source>
        <dbReference type="RuleBase" id="RU003719"/>
    </source>
</evidence>
<dbReference type="InterPro" id="IPR006139">
    <property type="entry name" value="D-isomer_2_OHA_DH_cat_dom"/>
</dbReference>
<evidence type="ECO:0000256" key="3">
    <source>
        <dbReference type="ARBA" id="ARBA00023027"/>
    </source>
</evidence>
<dbReference type="Pfam" id="PF02826">
    <property type="entry name" value="2-Hacid_dh_C"/>
    <property type="match status" value="1"/>
</dbReference>
<dbReference type="Gene3D" id="3.40.50.720">
    <property type="entry name" value="NAD(P)-binding Rossmann-like Domain"/>
    <property type="match status" value="2"/>
</dbReference>
<keyword evidence="2 4" id="KW-0560">Oxidoreductase</keyword>
<dbReference type="GO" id="GO:0051287">
    <property type="term" value="F:NAD binding"/>
    <property type="evidence" value="ECO:0007669"/>
    <property type="project" value="InterPro"/>
</dbReference>
<dbReference type="PANTHER" id="PTHR43761">
    <property type="entry name" value="D-ISOMER SPECIFIC 2-HYDROXYACID DEHYDROGENASE FAMILY PROTEIN (AFU_ORTHOLOGUE AFUA_1G13630)"/>
    <property type="match status" value="1"/>
</dbReference>
<evidence type="ECO:0000313" key="8">
    <source>
        <dbReference type="Proteomes" id="UP000178042"/>
    </source>
</evidence>
<dbReference type="Proteomes" id="UP000178042">
    <property type="component" value="Unassembled WGS sequence"/>
</dbReference>
<feature type="domain" description="D-isomer specific 2-hydroxyacid dehydrogenase NAD-binding" evidence="6">
    <location>
        <begin position="107"/>
        <end position="276"/>
    </location>
</feature>
<evidence type="ECO:0000313" key="7">
    <source>
        <dbReference type="EMBL" id="OGG60903.1"/>
    </source>
</evidence>
<dbReference type="EMBL" id="MFLD01000006">
    <property type="protein sequence ID" value="OGG60903.1"/>
    <property type="molecule type" value="Genomic_DNA"/>
</dbReference>
<dbReference type="CDD" id="cd12162">
    <property type="entry name" value="2-Hacid_dh_4"/>
    <property type="match status" value="1"/>
</dbReference>
<dbReference type="InterPro" id="IPR006140">
    <property type="entry name" value="D-isomer_DH_NAD-bd"/>
</dbReference>
<protein>
    <submittedName>
        <fullName evidence="7">Glycerate dehydrogenase</fullName>
    </submittedName>
</protein>
<accession>A0A1F6DHL4</accession>
<dbReference type="PROSITE" id="PS00671">
    <property type="entry name" value="D_2_HYDROXYACID_DH_3"/>
    <property type="match status" value="1"/>
</dbReference>
<dbReference type="SUPFAM" id="SSF51735">
    <property type="entry name" value="NAD(P)-binding Rossmann-fold domains"/>
    <property type="match status" value="1"/>
</dbReference>
<organism evidence="7 8">
    <name type="scientific">Candidatus Kaiserbacteria bacterium RIFCSPHIGHO2_02_FULL_49_16</name>
    <dbReference type="NCBI Taxonomy" id="1798490"/>
    <lineage>
        <taxon>Bacteria</taxon>
        <taxon>Candidatus Kaiseribacteriota</taxon>
    </lineage>
</organism>
<gene>
    <name evidence="7" type="ORF">A3C86_02780</name>
</gene>
<name>A0A1F6DHL4_9BACT</name>
<proteinExistence type="inferred from homology"/>
<evidence type="ECO:0000256" key="2">
    <source>
        <dbReference type="ARBA" id="ARBA00023002"/>
    </source>
</evidence>
<dbReference type="InterPro" id="IPR029753">
    <property type="entry name" value="D-isomer_DH_CS"/>
</dbReference>
<comment type="similarity">
    <text evidence="1 4">Belongs to the D-isomer specific 2-hydroxyacid dehydrogenase family.</text>
</comment>
<sequence>MKIVVLDGHTLNPGDNPWDSVAKLGELKIYDITPADQVVERSRDADIVITNKSLLTADVISKLPNLKFISVIATGYNVVDTAAAKARGIPVANVPAYSTDSVAQFTFALILELAHRVGHHSDVVHEGKWSKQQDFCFWDTPQVELAGKTLAIIGYGHIGHRVAEIGKALGMKVLTAGRDKAKVREIIASADVVTLHCPLTADNASLVNRDFLALMKPTAFLINAARGGLVVEQDLADALNAGKIAGAAVDVVSAEPIKPDNPLLKAKNCIITPHIAWASLAARQRLMQATAENIRAFIAGKPMNVVNP</sequence>
<dbReference type="AlphaFoldDB" id="A0A1F6DHL4"/>
<feature type="domain" description="D-isomer specific 2-hydroxyacid dehydrogenase catalytic" evidence="5">
    <location>
        <begin position="22"/>
        <end position="307"/>
    </location>
</feature>
<dbReference type="GO" id="GO:0016616">
    <property type="term" value="F:oxidoreductase activity, acting on the CH-OH group of donors, NAD or NADP as acceptor"/>
    <property type="evidence" value="ECO:0007669"/>
    <property type="project" value="InterPro"/>
</dbReference>
<dbReference type="PROSITE" id="PS00670">
    <property type="entry name" value="D_2_HYDROXYACID_DH_2"/>
    <property type="match status" value="1"/>
</dbReference>
<dbReference type="InterPro" id="IPR050418">
    <property type="entry name" value="D-iso_2-hydroxyacid_DH_PdxB"/>
</dbReference>
<evidence type="ECO:0000256" key="1">
    <source>
        <dbReference type="ARBA" id="ARBA00005854"/>
    </source>
</evidence>
<evidence type="ECO:0000259" key="6">
    <source>
        <dbReference type="Pfam" id="PF02826"/>
    </source>
</evidence>
<keyword evidence="3" id="KW-0520">NAD</keyword>
<comment type="caution">
    <text evidence="7">The sequence shown here is derived from an EMBL/GenBank/DDBJ whole genome shotgun (WGS) entry which is preliminary data.</text>
</comment>
<dbReference type="PANTHER" id="PTHR43761:SF1">
    <property type="entry name" value="D-ISOMER SPECIFIC 2-HYDROXYACID DEHYDROGENASE CATALYTIC DOMAIN-CONTAINING PROTEIN-RELATED"/>
    <property type="match status" value="1"/>
</dbReference>
<reference evidence="7 8" key="1">
    <citation type="journal article" date="2016" name="Nat. Commun.">
        <title>Thousands of microbial genomes shed light on interconnected biogeochemical processes in an aquifer system.</title>
        <authorList>
            <person name="Anantharaman K."/>
            <person name="Brown C.T."/>
            <person name="Hug L.A."/>
            <person name="Sharon I."/>
            <person name="Castelle C.J."/>
            <person name="Probst A.J."/>
            <person name="Thomas B.C."/>
            <person name="Singh A."/>
            <person name="Wilkins M.J."/>
            <person name="Karaoz U."/>
            <person name="Brodie E.L."/>
            <person name="Williams K.H."/>
            <person name="Hubbard S.S."/>
            <person name="Banfield J.F."/>
        </authorList>
    </citation>
    <scope>NUCLEOTIDE SEQUENCE [LARGE SCALE GENOMIC DNA]</scope>
</reference>
<dbReference type="SUPFAM" id="SSF52283">
    <property type="entry name" value="Formate/glycerate dehydrogenase catalytic domain-like"/>
    <property type="match status" value="1"/>
</dbReference>
<evidence type="ECO:0000259" key="5">
    <source>
        <dbReference type="Pfam" id="PF00389"/>
    </source>
</evidence>